<evidence type="ECO:0000256" key="1">
    <source>
        <dbReference type="SAM" id="MobiDB-lite"/>
    </source>
</evidence>
<dbReference type="VEuPathDB" id="TriTrypDB:TCSYLVIO_000037"/>
<dbReference type="OrthoDB" id="252825at2759"/>
<dbReference type="VEuPathDB" id="TriTrypDB:BCY84_07922"/>
<dbReference type="Proteomes" id="UP000246121">
    <property type="component" value="Unassembled WGS sequence"/>
</dbReference>
<feature type="region of interest" description="Disordered" evidence="1">
    <location>
        <begin position="32"/>
        <end position="76"/>
    </location>
</feature>
<evidence type="ECO:0000313" key="3">
    <source>
        <dbReference type="Proteomes" id="UP000246121"/>
    </source>
</evidence>
<dbReference type="VEuPathDB" id="TriTrypDB:C4B63_314g9"/>
<dbReference type="VEuPathDB" id="TriTrypDB:C3747_21g55"/>
<protein>
    <submittedName>
        <fullName evidence="2">Uncharacterized protein</fullName>
    </submittedName>
</protein>
<gene>
    <name evidence="2" type="ORF">C4B63_314g9</name>
</gene>
<name>A0A2V2UHN3_TRYCR</name>
<dbReference type="VEuPathDB" id="TriTrypDB:TcG_06692"/>
<comment type="caution">
    <text evidence="2">The sequence shown here is derived from an EMBL/GenBank/DDBJ whole genome shotgun (WGS) entry which is preliminary data.</text>
</comment>
<dbReference type="VEuPathDB" id="TriTrypDB:TcYC6_0031380"/>
<reference evidence="2 3" key="1">
    <citation type="journal article" date="2018" name="Microb. Genom.">
        <title>Expanding an expanded genome: long-read sequencing of Trypanosoma cruzi.</title>
        <authorList>
            <person name="Berna L."/>
            <person name="Rodriguez M."/>
            <person name="Chiribao M.L."/>
            <person name="Parodi-Talice A."/>
            <person name="Pita S."/>
            <person name="Rijo G."/>
            <person name="Alvarez-Valin F."/>
            <person name="Robello C."/>
        </authorList>
    </citation>
    <scope>NUCLEOTIDE SEQUENCE [LARGE SCALE GENOMIC DNA]</scope>
    <source>
        <strain evidence="2 3">Dm28c</strain>
    </source>
</reference>
<dbReference type="VEuPathDB" id="TriTrypDB:TcCLB.504427.40"/>
<dbReference type="VEuPathDB" id="TriTrypDB:TcBrA4_0138230"/>
<dbReference type="VEuPathDB" id="TriTrypDB:TcCLB.509331.100"/>
<evidence type="ECO:0000313" key="2">
    <source>
        <dbReference type="EMBL" id="PWU83500.1"/>
    </source>
</evidence>
<organism evidence="2 3">
    <name type="scientific">Trypanosoma cruzi</name>
    <dbReference type="NCBI Taxonomy" id="5693"/>
    <lineage>
        <taxon>Eukaryota</taxon>
        <taxon>Discoba</taxon>
        <taxon>Euglenozoa</taxon>
        <taxon>Kinetoplastea</taxon>
        <taxon>Metakinetoplastina</taxon>
        <taxon>Trypanosomatida</taxon>
        <taxon>Trypanosomatidae</taxon>
        <taxon>Trypanosoma</taxon>
        <taxon>Schizotrypanum</taxon>
    </lineage>
</organism>
<dbReference type="VEuPathDB" id="TriTrypDB:ECC02_002146"/>
<dbReference type="EMBL" id="PRFA01000314">
    <property type="protein sequence ID" value="PWU83500.1"/>
    <property type="molecule type" value="Genomic_DNA"/>
</dbReference>
<dbReference type="VEuPathDB" id="TriTrypDB:TcCL_NonESM03509"/>
<accession>A0A2V2UHN3</accession>
<dbReference type="AlphaFoldDB" id="A0A2V2UHN3"/>
<sequence>MSLLKADQVRRELFVKYRRQIAAVLGETEDGDPIELCGCEETNNGGDDTKEKGNESYDEEDAQQQQKQEEEGGGMEGVGLRLLERFRISYARQHLLRQRAMRMPVDYIKETTEGADDVNCTSHSSHAADETTPCTEAAAVAISAGTTEGNEVEVEGWRLVYNEPYPSIRRIMRRVQDESLQTLMRESRVPITAYRDAAYTAQRMAVLQQMEEQIRGERAILLARQQKMDGKLHPIE</sequence>
<dbReference type="VEuPathDB" id="TriTrypDB:TCDM_14286"/>
<proteinExistence type="predicted"/>